<reference evidence="1 2" key="1">
    <citation type="journal article" date="2018" name="PLoS Genet.">
        <title>Population sequencing reveals clonal diversity and ancestral inbreeding in the grapevine cultivar Chardonnay.</title>
        <authorList>
            <person name="Roach M.J."/>
            <person name="Johnson D.L."/>
            <person name="Bohlmann J."/>
            <person name="van Vuuren H.J."/>
            <person name="Jones S.J."/>
            <person name="Pretorius I.S."/>
            <person name="Schmidt S.A."/>
            <person name="Borneman A.R."/>
        </authorList>
    </citation>
    <scope>NUCLEOTIDE SEQUENCE [LARGE SCALE GENOMIC DNA]</scope>
    <source>
        <strain evidence="2">cv. Chardonnay</strain>
        <tissue evidence="1">Leaf</tissue>
    </source>
</reference>
<accession>A0A438GFH4</accession>
<dbReference type="Proteomes" id="UP000288805">
    <property type="component" value="Unassembled WGS sequence"/>
</dbReference>
<organism evidence="1 2">
    <name type="scientific">Vitis vinifera</name>
    <name type="common">Grape</name>
    <dbReference type="NCBI Taxonomy" id="29760"/>
    <lineage>
        <taxon>Eukaryota</taxon>
        <taxon>Viridiplantae</taxon>
        <taxon>Streptophyta</taxon>
        <taxon>Embryophyta</taxon>
        <taxon>Tracheophyta</taxon>
        <taxon>Spermatophyta</taxon>
        <taxon>Magnoliopsida</taxon>
        <taxon>eudicotyledons</taxon>
        <taxon>Gunneridae</taxon>
        <taxon>Pentapetalae</taxon>
        <taxon>rosids</taxon>
        <taxon>Vitales</taxon>
        <taxon>Vitaceae</taxon>
        <taxon>Viteae</taxon>
        <taxon>Vitis</taxon>
    </lineage>
</organism>
<name>A0A438GFH4_VITVI</name>
<dbReference type="AlphaFoldDB" id="A0A438GFH4"/>
<gene>
    <name evidence="1" type="ORF">CK203_050556</name>
</gene>
<protein>
    <submittedName>
        <fullName evidence="1">Uncharacterized protein</fullName>
    </submittedName>
</protein>
<comment type="caution">
    <text evidence="1">The sequence shown here is derived from an EMBL/GenBank/DDBJ whole genome shotgun (WGS) entry which is preliminary data.</text>
</comment>
<proteinExistence type="predicted"/>
<evidence type="ECO:0000313" key="1">
    <source>
        <dbReference type="EMBL" id="RVW70939.1"/>
    </source>
</evidence>
<evidence type="ECO:0000313" key="2">
    <source>
        <dbReference type="Proteomes" id="UP000288805"/>
    </source>
</evidence>
<sequence>MVVTKSELNSNRGDAQEVCATHGCISWNDWSILQEGNQICGRPWILEMPLESIHDNVISTKNLGAMVNWLVVVPLCPVVSNFLIKEAYQFPNVLVPFGMGGLIRAFLKGTGFGMAIGVKILALLEGLKVGRDMSHQCMAEGDSTKVLFWVTNVCRWCWTYDIGCRTL</sequence>
<dbReference type="EMBL" id="QGNW01000450">
    <property type="protein sequence ID" value="RVW70939.1"/>
    <property type="molecule type" value="Genomic_DNA"/>
</dbReference>